<dbReference type="RefSeq" id="WP_083360872.1">
    <property type="nucleotide sequence ID" value="NZ_FNTV01000001.1"/>
</dbReference>
<dbReference type="CDD" id="cd01120">
    <property type="entry name" value="RecA-like_superfamily"/>
    <property type="match status" value="1"/>
</dbReference>
<name>A0A1H5NN97_9MICC</name>
<protein>
    <submittedName>
        <fullName evidence="5">LuxR family transcriptional regulator, maltose regulon positive regulatory protein</fullName>
    </submittedName>
</protein>
<sequence length="839" mass="91209">MNQIESWSMVVRGVDCTAPGRVLRTRLFPVLDARIPNITVITAPTGFGKTTLLRGWALQLPADAPVQWINLAEEPVSLTSFWETVAVDDAETTIIIDGYENVGRLGPVVDRSILERAAANSLTKFIISTCSSTTLTEPRHRMHGRVAVLHHTDLAFTIDDIRLLVATHLPTAPASVAGSIYRETAGFPLAVSGMVLALASLEKIPADHSTQWRSLVAEDLTHQFSNPGMLKFVQVTSVAPYFDSALAKKLSKIGDVAAFIDELELKGFGRWNPYATNRPVFAYVESIRTIFATEFKQAHPKQFLRANSVTAKWFRGNSDYEDALTFAVHGKNYELATEIITTLFITSPESYMSDQLANLLRTIPLKALRNNPILAFSLGLAYSNNPLMAESANALLEAASDSLLKPSLGENSRNRFMVHTMRAVALRQIGRYQEAAEVAQTALFNAGLMSAEERDSLHGYLVLALRHLGFCLFQAGLVEESVPVINAAVAAAAAQPSINYSLSFAAGIHAFMGSNAATQQALEMTDPTGWPLDHDASYLNVLGTAGKAMWLIDRSDYEAAEQLLARSEHFCARTEFWPFTTAAMMQARLALGHGRREAQRLDALLSPAERSLGAQNSGIGKNLGTAAMHNMLAILWLSAGQPRKAAAVLNEYPHGHHHVAPARMLLHLLTGNATAAVSEYSVAVAAQGNTPRTRAALHILGAVASLRLESPANALKLLRKAFIVFQATGVNTHLMLIPAEDRAPLLELAESSGDWEIVQMLSAKIPATLSNMHLPAELSPREKLVLAQLVHHSSIDEIAGALFVSNNTVKTQLRSIYKKLRAGSRAEAIAKALELDLLN</sequence>
<proteinExistence type="predicted"/>
<dbReference type="InterPro" id="IPR000792">
    <property type="entry name" value="Tscrpt_reg_LuxR_C"/>
</dbReference>
<evidence type="ECO:0000313" key="5">
    <source>
        <dbReference type="EMBL" id="SEF03046.1"/>
    </source>
</evidence>
<dbReference type="SMART" id="SM00421">
    <property type="entry name" value="HTH_LUXR"/>
    <property type="match status" value="1"/>
</dbReference>
<dbReference type="InterPro" id="IPR036388">
    <property type="entry name" value="WH-like_DNA-bd_sf"/>
</dbReference>
<dbReference type="SUPFAM" id="SSF52540">
    <property type="entry name" value="P-loop containing nucleoside triphosphate hydrolases"/>
    <property type="match status" value="1"/>
</dbReference>
<dbReference type="CDD" id="cd06170">
    <property type="entry name" value="LuxR_C_like"/>
    <property type="match status" value="1"/>
</dbReference>
<accession>A0A1H5NN97</accession>
<dbReference type="PANTHER" id="PTHR44688:SF16">
    <property type="entry name" value="DNA-BINDING TRANSCRIPTIONAL ACTIVATOR DEVR_DOSR"/>
    <property type="match status" value="1"/>
</dbReference>
<dbReference type="Gene3D" id="1.25.40.10">
    <property type="entry name" value="Tetratricopeptide repeat domain"/>
    <property type="match status" value="1"/>
</dbReference>
<keyword evidence="2" id="KW-0238">DNA-binding</keyword>
<gene>
    <name evidence="5" type="ORF">SAMN04489740_3871</name>
</gene>
<dbReference type="PROSITE" id="PS50043">
    <property type="entry name" value="HTH_LUXR_2"/>
    <property type="match status" value="1"/>
</dbReference>
<reference evidence="5 6" key="1">
    <citation type="submission" date="2016-10" db="EMBL/GenBank/DDBJ databases">
        <authorList>
            <person name="de Groot N.N."/>
        </authorList>
    </citation>
    <scope>NUCLEOTIDE SEQUENCE [LARGE SCALE GENOMIC DNA]</scope>
    <source>
        <strain evidence="5 6">DSM 22274</strain>
    </source>
</reference>
<dbReference type="InterPro" id="IPR027417">
    <property type="entry name" value="P-loop_NTPase"/>
</dbReference>
<dbReference type="GO" id="GO:0003677">
    <property type="term" value="F:DNA binding"/>
    <property type="evidence" value="ECO:0007669"/>
    <property type="project" value="UniProtKB-KW"/>
</dbReference>
<evidence type="ECO:0000256" key="3">
    <source>
        <dbReference type="ARBA" id="ARBA00023163"/>
    </source>
</evidence>
<dbReference type="Gene3D" id="1.10.10.10">
    <property type="entry name" value="Winged helix-like DNA-binding domain superfamily/Winged helix DNA-binding domain"/>
    <property type="match status" value="1"/>
</dbReference>
<dbReference type="Pfam" id="PF00196">
    <property type="entry name" value="GerE"/>
    <property type="match status" value="1"/>
</dbReference>
<dbReference type="InterPro" id="IPR016032">
    <property type="entry name" value="Sig_transdc_resp-reg_C-effctor"/>
</dbReference>
<evidence type="ECO:0000259" key="4">
    <source>
        <dbReference type="PROSITE" id="PS50043"/>
    </source>
</evidence>
<feature type="domain" description="HTH luxR-type" evidence="4">
    <location>
        <begin position="771"/>
        <end position="836"/>
    </location>
</feature>
<dbReference type="InterPro" id="IPR011990">
    <property type="entry name" value="TPR-like_helical_dom_sf"/>
</dbReference>
<keyword evidence="1" id="KW-0805">Transcription regulation</keyword>
<keyword evidence="3" id="KW-0804">Transcription</keyword>
<dbReference type="AlphaFoldDB" id="A0A1H5NN97"/>
<dbReference type="PANTHER" id="PTHR44688">
    <property type="entry name" value="DNA-BINDING TRANSCRIPTIONAL ACTIVATOR DEVR_DOSR"/>
    <property type="match status" value="1"/>
</dbReference>
<dbReference type="EMBL" id="FNTV01000001">
    <property type="protein sequence ID" value="SEF03046.1"/>
    <property type="molecule type" value="Genomic_DNA"/>
</dbReference>
<dbReference type="Proteomes" id="UP000182725">
    <property type="component" value="Unassembled WGS sequence"/>
</dbReference>
<evidence type="ECO:0000313" key="6">
    <source>
        <dbReference type="Proteomes" id="UP000182725"/>
    </source>
</evidence>
<evidence type="ECO:0000256" key="1">
    <source>
        <dbReference type="ARBA" id="ARBA00023015"/>
    </source>
</evidence>
<dbReference type="SUPFAM" id="SSF48452">
    <property type="entry name" value="TPR-like"/>
    <property type="match status" value="1"/>
</dbReference>
<dbReference type="SUPFAM" id="SSF46894">
    <property type="entry name" value="C-terminal effector domain of the bipartite response regulators"/>
    <property type="match status" value="1"/>
</dbReference>
<organism evidence="5 6">
    <name type="scientific">Arthrobacter alpinus</name>
    <dbReference type="NCBI Taxonomy" id="656366"/>
    <lineage>
        <taxon>Bacteria</taxon>
        <taxon>Bacillati</taxon>
        <taxon>Actinomycetota</taxon>
        <taxon>Actinomycetes</taxon>
        <taxon>Micrococcales</taxon>
        <taxon>Micrococcaceae</taxon>
        <taxon>Arthrobacter</taxon>
    </lineage>
</organism>
<evidence type="ECO:0000256" key="2">
    <source>
        <dbReference type="ARBA" id="ARBA00023125"/>
    </source>
</evidence>
<dbReference type="GO" id="GO:0006355">
    <property type="term" value="P:regulation of DNA-templated transcription"/>
    <property type="evidence" value="ECO:0007669"/>
    <property type="project" value="InterPro"/>
</dbReference>